<comment type="caution">
    <text evidence="5">The sequence shown here is derived from an EMBL/GenBank/DDBJ whole genome shotgun (WGS) entry which is preliminary data.</text>
</comment>
<dbReference type="Pfam" id="PF02769">
    <property type="entry name" value="AIRS_C"/>
    <property type="match status" value="1"/>
</dbReference>
<feature type="binding site" evidence="2">
    <location>
        <position position="281"/>
    </location>
    <ligand>
        <name>Mg(2+)</name>
        <dbReference type="ChEBI" id="CHEBI:18420"/>
        <label>3</label>
    </ligand>
</feature>
<dbReference type="UniPathway" id="UPA00060">
    <property type="reaction ID" value="UER00142"/>
</dbReference>
<dbReference type="NCBIfam" id="TIGR01379">
    <property type="entry name" value="thiL"/>
    <property type="match status" value="1"/>
</dbReference>
<dbReference type="HAMAP" id="MF_02128">
    <property type="entry name" value="TMP_kinase"/>
    <property type="match status" value="1"/>
</dbReference>
<keyword evidence="2" id="KW-0460">Magnesium</keyword>
<feature type="binding site" evidence="2">
    <location>
        <position position="340"/>
    </location>
    <ligand>
        <name>substrate</name>
    </ligand>
</feature>
<gene>
    <name evidence="2 5" type="primary">thiL</name>
    <name evidence="5" type="ORF">CJP74_03760</name>
</gene>
<organism evidence="5 6">
    <name type="scientific">Psittacicella melopsittaci</name>
    <dbReference type="NCBI Taxonomy" id="2028576"/>
    <lineage>
        <taxon>Bacteria</taxon>
        <taxon>Pseudomonadati</taxon>
        <taxon>Pseudomonadota</taxon>
        <taxon>Gammaproteobacteria</taxon>
        <taxon>Pasteurellales</taxon>
        <taxon>Psittacicellaceae</taxon>
        <taxon>Psittacicella</taxon>
    </lineage>
</organism>
<evidence type="ECO:0000259" key="3">
    <source>
        <dbReference type="Pfam" id="PF00586"/>
    </source>
</evidence>
<feature type="binding site" evidence="2">
    <location>
        <position position="401"/>
    </location>
    <ligand>
        <name>substrate</name>
    </ligand>
</feature>
<dbReference type="InterPro" id="IPR006283">
    <property type="entry name" value="ThiL-like"/>
</dbReference>
<dbReference type="EC" id="2.7.4.16" evidence="2"/>
<dbReference type="Gene3D" id="3.30.1330.10">
    <property type="entry name" value="PurM-like, N-terminal domain"/>
    <property type="match status" value="1"/>
</dbReference>
<feature type="binding site" evidence="2">
    <location>
        <position position="87"/>
    </location>
    <ligand>
        <name>Mg(2+)</name>
        <dbReference type="ChEBI" id="CHEBI:18420"/>
        <label>4</label>
    </ligand>
</feature>
<dbReference type="Pfam" id="PF00586">
    <property type="entry name" value="AIRS"/>
    <property type="match status" value="1"/>
</dbReference>
<feature type="binding site" evidence="2">
    <location>
        <position position="59"/>
    </location>
    <ligand>
        <name>Mg(2+)</name>
        <dbReference type="ChEBI" id="CHEBI:18420"/>
        <label>2</label>
    </ligand>
</feature>
<dbReference type="CDD" id="cd02194">
    <property type="entry name" value="ThiL"/>
    <property type="match status" value="1"/>
</dbReference>
<keyword evidence="6" id="KW-1185">Reference proteome</keyword>
<feature type="binding site" evidence="2">
    <location>
        <position position="57"/>
    </location>
    <ligand>
        <name>Mg(2+)</name>
        <dbReference type="ChEBI" id="CHEBI:18420"/>
        <label>4</label>
    </ligand>
</feature>
<feature type="binding site" evidence="2">
    <location>
        <begin position="133"/>
        <end position="134"/>
    </location>
    <ligand>
        <name>ATP</name>
        <dbReference type="ChEBI" id="CHEBI:30616"/>
    </ligand>
</feature>
<comment type="pathway">
    <text evidence="2">Cofactor biosynthesis; thiamine diphosphate biosynthesis; thiamine diphosphate from thiamine phosphate: step 1/1.</text>
</comment>
<comment type="similarity">
    <text evidence="2">Belongs to the thiamine-monophosphate kinase family.</text>
</comment>
<feature type="binding site" evidence="2">
    <location>
        <position position="284"/>
    </location>
    <ligand>
        <name>Mg(2+)</name>
        <dbReference type="ChEBI" id="CHEBI:18420"/>
        <label>5</label>
    </ligand>
</feature>
<evidence type="ECO:0000259" key="4">
    <source>
        <dbReference type="Pfam" id="PF02769"/>
    </source>
</evidence>
<dbReference type="OrthoDB" id="9802811at2"/>
<dbReference type="InterPro" id="IPR036921">
    <property type="entry name" value="PurM-like_N_sf"/>
</dbReference>
<feature type="binding site" evidence="2">
    <location>
        <position position="159"/>
    </location>
    <ligand>
        <name>ATP</name>
        <dbReference type="ChEBI" id="CHEBI:30616"/>
    </ligand>
</feature>
<comment type="miscellaneous">
    <text evidence="2">Reaction mechanism of ThiL seems to utilize a direct, inline transfer of the gamma-phosphate of ATP to TMP rather than a phosphorylated enzyme intermediate.</text>
</comment>
<reference evidence="5 6" key="1">
    <citation type="submission" date="2017-08" db="EMBL/GenBank/DDBJ databases">
        <title>Reclassification of Bisgaard taxon 37 and 44.</title>
        <authorList>
            <person name="Christensen H."/>
        </authorList>
    </citation>
    <scope>NUCLEOTIDE SEQUENCE [LARGE SCALE GENOMIC DNA]</scope>
    <source>
        <strain evidence="5 6">B96_4</strain>
    </source>
</reference>
<dbReference type="GO" id="GO:0000287">
    <property type="term" value="F:magnesium ion binding"/>
    <property type="evidence" value="ECO:0007669"/>
    <property type="project" value="UniProtKB-UniRule"/>
</dbReference>
<comment type="catalytic activity">
    <reaction evidence="2">
        <text>thiamine phosphate + ATP = thiamine diphosphate + ADP</text>
        <dbReference type="Rhea" id="RHEA:15913"/>
        <dbReference type="ChEBI" id="CHEBI:30616"/>
        <dbReference type="ChEBI" id="CHEBI:37575"/>
        <dbReference type="ChEBI" id="CHEBI:58937"/>
        <dbReference type="ChEBI" id="CHEBI:456216"/>
        <dbReference type="EC" id="2.7.4.16"/>
    </reaction>
</comment>
<dbReference type="EMBL" id="NRJH01000030">
    <property type="protein sequence ID" value="RIY32731.1"/>
    <property type="molecule type" value="Genomic_DNA"/>
</dbReference>
<dbReference type="GO" id="GO:0005524">
    <property type="term" value="F:ATP binding"/>
    <property type="evidence" value="ECO:0007669"/>
    <property type="project" value="UniProtKB-UniRule"/>
</dbReference>
<feature type="binding site" evidence="2">
    <location>
        <position position="283"/>
    </location>
    <ligand>
        <name>ATP</name>
        <dbReference type="ChEBI" id="CHEBI:30616"/>
    </ligand>
</feature>
<name>A0A3A1Y5I2_9GAMM</name>
<dbReference type="InterPro" id="IPR016188">
    <property type="entry name" value="PurM-like_N"/>
</dbReference>
<feature type="binding site" evidence="2">
    <location>
        <position position="134"/>
    </location>
    <ligand>
        <name>Mg(2+)</name>
        <dbReference type="ChEBI" id="CHEBI:18420"/>
        <label>1</label>
    </ligand>
</feature>
<evidence type="ECO:0000313" key="5">
    <source>
        <dbReference type="EMBL" id="RIY32731.1"/>
    </source>
</evidence>
<sequence>MALSEFALIKQYFAQATPTRYFAQGQTNAHQQVNEVITIGDDCAVLQIQPGYDLLVTTDTMVQGSHFYPEIHPYDLGYKSVITNLSDIVSCGGIPTWLSLALTLPQAHPTWLEAFSAGIFDALNTYNVKLIGGDTVQGSEPSITMTAQGTVDQGKAFTRAGAKVGDRIYVTGTLGGAYAGFKLLEAMHNKAFANYTSSLTAFGPALEVGISSQSIYQSARFPLIQSSNTDYTCFMQEKNPSPAEQAFYQDLAQTLILKNLHPQTWVKLIQRFHGYVNAAMDLSDGLYSDLRHILNASQVHAQLDLDALPAHPYLEPLEQLTDPEQILLFPASIMALKGGEDYQILFTVPESKAEEFTQVITQAGLLEMIQQIGTIVESKENQAPITYYQNNQPVNLEEYIYEHLYERTQNAELAQQAASSLKFEHFTS</sequence>
<dbReference type="InterPro" id="IPR036676">
    <property type="entry name" value="PurM-like_C_sf"/>
</dbReference>
<feature type="binding site" evidence="2">
    <location>
        <position position="42"/>
    </location>
    <ligand>
        <name>Mg(2+)</name>
        <dbReference type="ChEBI" id="CHEBI:18420"/>
        <label>3</label>
    </ligand>
</feature>
<dbReference type="PANTHER" id="PTHR30270:SF0">
    <property type="entry name" value="THIAMINE-MONOPHOSPHATE KINASE"/>
    <property type="match status" value="1"/>
</dbReference>
<protein>
    <recommendedName>
        <fullName evidence="2">Thiamine-monophosphate kinase</fullName>
        <shortName evidence="2">TMP kinase</shortName>
        <shortName evidence="2">Thiamine-phosphate kinase</shortName>
        <ecNumber evidence="2">2.7.4.16</ecNumber>
    </recommendedName>
</protein>
<keyword evidence="1 2" id="KW-0784">Thiamine biosynthesis</keyword>
<keyword evidence="2" id="KW-0067">ATP-binding</keyword>
<feature type="domain" description="PurM-like N-terminal" evidence="3">
    <location>
        <begin position="40"/>
        <end position="151"/>
    </location>
</feature>
<dbReference type="RefSeq" id="WP_119496929.1">
    <property type="nucleotide sequence ID" value="NZ_NRJH01000030.1"/>
</dbReference>
<feature type="binding site" evidence="2">
    <location>
        <position position="87"/>
    </location>
    <ligand>
        <name>Mg(2+)</name>
        <dbReference type="ChEBI" id="CHEBI:18420"/>
        <label>3</label>
    </ligand>
</feature>
<feature type="domain" description="PurM-like C-terminal" evidence="4">
    <location>
        <begin position="268"/>
        <end position="381"/>
    </location>
</feature>
<dbReference type="GO" id="GO:0009030">
    <property type="term" value="F:thiamine-phosphate kinase activity"/>
    <property type="evidence" value="ECO:0007669"/>
    <property type="project" value="UniProtKB-UniRule"/>
</dbReference>
<dbReference type="SUPFAM" id="SSF55326">
    <property type="entry name" value="PurM N-terminal domain-like"/>
    <property type="match status" value="1"/>
</dbReference>
<dbReference type="PANTHER" id="PTHR30270">
    <property type="entry name" value="THIAMINE-MONOPHOSPHATE KINASE"/>
    <property type="match status" value="1"/>
</dbReference>
<feature type="binding site" evidence="2">
    <location>
        <position position="66"/>
    </location>
    <ligand>
        <name>substrate</name>
    </ligand>
</feature>
<keyword evidence="2 5" id="KW-0418">Kinase</keyword>
<dbReference type="SUPFAM" id="SSF56042">
    <property type="entry name" value="PurM C-terminal domain-like"/>
    <property type="match status" value="1"/>
</dbReference>
<comment type="function">
    <text evidence="2">Catalyzes the ATP-dependent phosphorylation of thiamine-monophosphate (TMP) to form thiamine-pyrophosphate (TPP), the active form of vitamin B1.</text>
</comment>
<feature type="binding site" evidence="2">
    <location>
        <position position="42"/>
    </location>
    <ligand>
        <name>Mg(2+)</name>
        <dbReference type="ChEBI" id="CHEBI:18420"/>
        <label>4</label>
    </ligand>
</feature>
<dbReference type="Gene3D" id="3.90.650.10">
    <property type="entry name" value="PurM-like C-terminal domain"/>
    <property type="match status" value="1"/>
</dbReference>
<evidence type="ECO:0000313" key="6">
    <source>
        <dbReference type="Proteomes" id="UP000266258"/>
    </source>
</evidence>
<evidence type="ECO:0000256" key="1">
    <source>
        <dbReference type="ARBA" id="ARBA00022977"/>
    </source>
</evidence>
<proteinExistence type="inferred from homology"/>
<dbReference type="GO" id="GO:0009229">
    <property type="term" value="P:thiamine diphosphate biosynthetic process"/>
    <property type="evidence" value="ECO:0007669"/>
    <property type="project" value="UniProtKB-UniRule"/>
</dbReference>
<dbReference type="Proteomes" id="UP000266258">
    <property type="component" value="Unassembled WGS sequence"/>
</dbReference>
<dbReference type="InterPro" id="IPR010918">
    <property type="entry name" value="PurM-like_C_dom"/>
</dbReference>
<feature type="binding site" evidence="2">
    <location>
        <position position="58"/>
    </location>
    <ligand>
        <name>Mg(2+)</name>
        <dbReference type="ChEBI" id="CHEBI:18420"/>
        <label>1</label>
    </ligand>
</feature>
<keyword evidence="2" id="KW-0479">Metal-binding</keyword>
<evidence type="ECO:0000256" key="2">
    <source>
        <dbReference type="HAMAP-Rule" id="MF_02128"/>
    </source>
</evidence>
<dbReference type="AlphaFoldDB" id="A0A3A1Y5I2"/>
<keyword evidence="2" id="KW-0547">Nucleotide-binding</keyword>
<feature type="binding site" evidence="2">
    <location>
        <position position="87"/>
    </location>
    <ligand>
        <name>Mg(2+)</name>
        <dbReference type="ChEBI" id="CHEBI:18420"/>
        <label>2</label>
    </ligand>
</feature>
<comment type="caution">
    <text evidence="2">Lacks conserved residue(s) required for the propagation of feature annotation.</text>
</comment>
<dbReference type="GO" id="GO:0009228">
    <property type="term" value="P:thiamine biosynthetic process"/>
    <property type="evidence" value="ECO:0007669"/>
    <property type="project" value="UniProtKB-KW"/>
</dbReference>
<feature type="binding site" evidence="2">
    <location>
        <position position="59"/>
    </location>
    <ligand>
        <name>Mg(2+)</name>
        <dbReference type="ChEBI" id="CHEBI:18420"/>
        <label>1</label>
    </ligand>
</feature>
<accession>A0A3A1Y5I2</accession>
<keyword evidence="2" id="KW-0808">Transferase</keyword>